<evidence type="ECO:0000259" key="2">
    <source>
        <dbReference type="PROSITE" id="PS51425"/>
    </source>
</evidence>
<dbReference type="Pfam" id="PF08514">
    <property type="entry name" value="STAG"/>
    <property type="match status" value="1"/>
</dbReference>
<dbReference type="GO" id="GO:0005634">
    <property type="term" value="C:nucleus"/>
    <property type="evidence" value="ECO:0007669"/>
    <property type="project" value="TreeGrafter"/>
</dbReference>
<evidence type="ECO:0000313" key="4">
    <source>
        <dbReference type="Proteomes" id="UP000007014"/>
    </source>
</evidence>
<organism evidence="3 4">
    <name type="scientific">Cyanidioschyzon merolae (strain NIES-3377 / 10D)</name>
    <name type="common">Unicellular red alga</name>
    <dbReference type="NCBI Taxonomy" id="280699"/>
    <lineage>
        <taxon>Eukaryota</taxon>
        <taxon>Rhodophyta</taxon>
        <taxon>Bangiophyceae</taxon>
        <taxon>Cyanidiales</taxon>
        <taxon>Cyanidiaceae</taxon>
        <taxon>Cyanidioschyzon</taxon>
    </lineage>
</organism>
<dbReference type="AlphaFoldDB" id="M1UUT8"/>
<dbReference type="Gene3D" id="1.25.10.10">
    <property type="entry name" value="Leucine-rich Repeat Variant"/>
    <property type="match status" value="1"/>
</dbReference>
<sequence length="993" mass="110233">MEAALVDPVHQLRTDEEPIEQTRVPDLTTSPCSPRSASFTHQVHSGGGFLYDALRLRSADLSRPLSEFWSRASTDFKWTICELLELVVLAAHPVTLAEEPSCRSEILQLLADSVIEGPDRVATPENAKVLVDALSTAILPRISESELGRAALIPPLSATTRDARRFTQKYETCFQQLVQTCPESVWMDSDLIDAWVSWLAYLTESRLRAVRLAAVVAALHTVDGLLAVERALQDQAAAVQRNVVRNRSALEKIRLQTSDTQDLVKHLVQTVFAKRYRDVFADIRFHCISALGRWIRSAPARFLEDRFLKYLGWMIYDKDSKVRHAALDAILQLVSNPNYVVPMQAFLQRFRVRLVEMTRDREEQIAIQAIRLAQTLLPADWLGKAELEGVLDLITEDPRAPVRAAAGALSITYIELANSAYIQRFGVEHAPKAMLREIVFLILTANQNSYTRVCEALWHDAAITALCTWNAYVELLEEGEPDDGSEPLTDADRLALIRLWVAVAERVQCLEESSARCSTNPEGTFQPAVASTLLIAACREALPRLMRRFQSDPALVAALAQLVRLCSDAFHAHEEVIEPLLMDAFHRHAQSLEAMRAIVRALYALENRTENDSDSIPIRLQELLSTCCMHTLDVCTETRCNQLLAALEWISPKDSASMDGLRRVLYIVLAQRQAGSAKIPATVASLVCRILFLDVLWHASYSNDASADNEPQSAYEHWDLAFRSIWHVAQHDEDAQIVTTGLEVLLSLWSIAFGRGWAFGMETEETLSISVRDLFRDLLRARAVCDNAVLALCQRILIGPASVAMEAIPLLFLQPRSTGNDILAVAARWVHQRIRERRTLSQRVAVELAALQMSFDVDGHDGARRVASALSARYAFATSGDGVEALLDAVIDAALGFRADIPANPALAEAAGMALTSRLKPEVCVGAATRLYSRLEARGVDISSPDESDWWYPLWRLYRALLRDTRAETDQNVDSASVTGTGTPQAPTANAAA</sequence>
<evidence type="ECO:0000313" key="3">
    <source>
        <dbReference type="EMBL" id="BAM81656.1"/>
    </source>
</evidence>
<dbReference type="GO" id="GO:0000785">
    <property type="term" value="C:chromatin"/>
    <property type="evidence" value="ECO:0007669"/>
    <property type="project" value="TreeGrafter"/>
</dbReference>
<feature type="domain" description="SCD" evidence="2">
    <location>
        <begin position="272"/>
        <end position="357"/>
    </location>
</feature>
<keyword evidence="4" id="KW-1185">Reference proteome</keyword>
<dbReference type="Pfam" id="PF21581">
    <property type="entry name" value="SCD"/>
    <property type="match status" value="1"/>
</dbReference>
<dbReference type="GeneID" id="16995779"/>
<dbReference type="STRING" id="280699.M1UUT8"/>
<accession>M1UUT8</accession>
<protein>
    <submittedName>
        <fullName evidence="3">Sister-chromatide cohesion complex Cohesin, subunit SA</fullName>
    </submittedName>
</protein>
<name>M1UUT8_CYAM1</name>
<dbReference type="Gramene" id="CMO331CT">
    <property type="protein sequence ID" value="CMO331CT"/>
    <property type="gene ID" value="CMO331C"/>
</dbReference>
<dbReference type="eggNOG" id="KOG2011">
    <property type="taxonomic scope" value="Eukaryota"/>
</dbReference>
<dbReference type="KEGG" id="cme:CYME_CMO331C"/>
<dbReference type="RefSeq" id="XP_005537692.1">
    <property type="nucleotide sequence ID" value="XM_005537635.1"/>
</dbReference>
<dbReference type="GO" id="GO:0007062">
    <property type="term" value="P:sister chromatid cohesion"/>
    <property type="evidence" value="ECO:0007669"/>
    <property type="project" value="UniProtKB-ARBA"/>
</dbReference>
<dbReference type="GO" id="GO:0003682">
    <property type="term" value="F:chromatin binding"/>
    <property type="evidence" value="ECO:0007669"/>
    <property type="project" value="TreeGrafter"/>
</dbReference>
<reference evidence="3 4" key="2">
    <citation type="journal article" date="2007" name="BMC Biol.">
        <title>A 100%-complete sequence reveals unusually simple genomic features in the hot-spring red alga Cyanidioschyzon merolae.</title>
        <authorList>
            <person name="Nozaki H."/>
            <person name="Takano H."/>
            <person name="Misumi O."/>
            <person name="Terasawa K."/>
            <person name="Matsuzaki M."/>
            <person name="Maruyama S."/>
            <person name="Nishida K."/>
            <person name="Yagisawa F."/>
            <person name="Yoshida Y."/>
            <person name="Fujiwara T."/>
            <person name="Takio S."/>
            <person name="Tamura K."/>
            <person name="Chung S.J."/>
            <person name="Nakamura S."/>
            <person name="Kuroiwa H."/>
            <person name="Tanaka K."/>
            <person name="Sato N."/>
            <person name="Kuroiwa T."/>
        </authorList>
    </citation>
    <scope>NUCLEOTIDE SEQUENCE [LARGE SCALE GENOMIC DNA]</scope>
    <source>
        <strain evidence="3 4">10D</strain>
    </source>
</reference>
<evidence type="ECO:0000256" key="1">
    <source>
        <dbReference type="SAM" id="MobiDB-lite"/>
    </source>
</evidence>
<dbReference type="InterPro" id="IPR016024">
    <property type="entry name" value="ARM-type_fold"/>
</dbReference>
<dbReference type="PROSITE" id="PS51425">
    <property type="entry name" value="SCD"/>
    <property type="match status" value="1"/>
</dbReference>
<dbReference type="InterPro" id="IPR020839">
    <property type="entry name" value="SCD"/>
</dbReference>
<reference evidence="3 4" key="1">
    <citation type="journal article" date="2004" name="Nature">
        <title>Genome sequence of the ultrasmall unicellular red alga Cyanidioschyzon merolae 10D.</title>
        <authorList>
            <person name="Matsuzaki M."/>
            <person name="Misumi O."/>
            <person name="Shin-i T."/>
            <person name="Maruyama S."/>
            <person name="Takahara M."/>
            <person name="Miyagishima S."/>
            <person name="Mori T."/>
            <person name="Nishida K."/>
            <person name="Yagisawa F."/>
            <person name="Nishida K."/>
            <person name="Yoshida Y."/>
            <person name="Nishimura Y."/>
            <person name="Nakao S."/>
            <person name="Kobayashi T."/>
            <person name="Momoyama Y."/>
            <person name="Higashiyama T."/>
            <person name="Minoda A."/>
            <person name="Sano M."/>
            <person name="Nomoto H."/>
            <person name="Oishi K."/>
            <person name="Hayashi H."/>
            <person name="Ohta F."/>
            <person name="Nishizaka S."/>
            <person name="Haga S."/>
            <person name="Miura S."/>
            <person name="Morishita T."/>
            <person name="Kabeya Y."/>
            <person name="Terasawa K."/>
            <person name="Suzuki Y."/>
            <person name="Ishii Y."/>
            <person name="Asakawa S."/>
            <person name="Takano H."/>
            <person name="Ohta N."/>
            <person name="Kuroiwa H."/>
            <person name="Tanaka K."/>
            <person name="Shimizu N."/>
            <person name="Sugano S."/>
            <person name="Sato N."/>
            <person name="Nozaki H."/>
            <person name="Ogasawara N."/>
            <person name="Kohara Y."/>
            <person name="Kuroiwa T."/>
        </authorList>
    </citation>
    <scope>NUCLEOTIDE SEQUENCE [LARGE SCALE GENOMIC DNA]</scope>
    <source>
        <strain evidence="3 4">10D</strain>
    </source>
</reference>
<dbReference type="SUPFAM" id="SSF48371">
    <property type="entry name" value="ARM repeat"/>
    <property type="match status" value="1"/>
</dbReference>
<dbReference type="OrthoDB" id="5317at2759"/>
<dbReference type="PANTHER" id="PTHR11199:SF0">
    <property type="entry name" value="LD34181P-RELATED"/>
    <property type="match status" value="1"/>
</dbReference>
<dbReference type="GO" id="GO:0008278">
    <property type="term" value="C:cohesin complex"/>
    <property type="evidence" value="ECO:0007669"/>
    <property type="project" value="TreeGrafter"/>
</dbReference>
<dbReference type="Proteomes" id="UP000007014">
    <property type="component" value="Chromosome 15"/>
</dbReference>
<dbReference type="PANTHER" id="PTHR11199">
    <property type="entry name" value="STROMAL ANTIGEN"/>
    <property type="match status" value="1"/>
</dbReference>
<feature type="region of interest" description="Disordered" evidence="1">
    <location>
        <begin position="969"/>
        <end position="993"/>
    </location>
</feature>
<proteinExistence type="predicted"/>
<dbReference type="EMBL" id="AP006497">
    <property type="protein sequence ID" value="BAM81656.1"/>
    <property type="molecule type" value="Genomic_DNA"/>
</dbReference>
<dbReference type="InterPro" id="IPR013721">
    <property type="entry name" value="STAG"/>
</dbReference>
<feature type="compositionally biased region" description="Polar residues" evidence="1">
    <location>
        <begin position="970"/>
        <end position="993"/>
    </location>
</feature>
<dbReference type="HOGENOM" id="CLU_301186_0_0_1"/>
<gene>
    <name evidence="3" type="ORF">CYME_CMO331C</name>
</gene>
<dbReference type="InterPro" id="IPR011989">
    <property type="entry name" value="ARM-like"/>
</dbReference>
<dbReference type="InterPro" id="IPR039662">
    <property type="entry name" value="Cohesin_Scc3/SA"/>
</dbReference>